<proteinExistence type="predicted"/>
<keyword evidence="1" id="KW-0472">Membrane</keyword>
<feature type="transmembrane region" description="Helical" evidence="1">
    <location>
        <begin position="51"/>
        <end position="74"/>
    </location>
</feature>
<feature type="transmembrane region" description="Helical" evidence="1">
    <location>
        <begin position="83"/>
        <end position="99"/>
    </location>
</feature>
<evidence type="ECO:0000256" key="1">
    <source>
        <dbReference type="SAM" id="Phobius"/>
    </source>
</evidence>
<dbReference type="EMBL" id="VIRS01000005">
    <property type="protein sequence ID" value="TQS45275.1"/>
    <property type="molecule type" value="Genomic_DNA"/>
</dbReference>
<evidence type="ECO:0000313" key="2">
    <source>
        <dbReference type="EMBL" id="TQS45275.1"/>
    </source>
</evidence>
<name>A0A545AXF3_9ACTN</name>
<gene>
    <name evidence="2" type="ORF">FL583_09245</name>
</gene>
<protein>
    <submittedName>
        <fullName evidence="2">Uncharacterized protein</fullName>
    </submittedName>
</protein>
<sequence length="135" mass="13872">MPWLAIVGTMALVAGLVLQASWDGAFAALADDPAKVGWWRPFTAVFLQNGGFVGVAFNLVTAAIVLALAGALLLTPTTTRRRLLALAVPLAGLTLWFVQANGHGLVSAEGFVLGAAIAAAGALLRRAPAPERSLT</sequence>
<keyword evidence="1" id="KW-1133">Transmembrane helix</keyword>
<keyword evidence="1" id="KW-0812">Transmembrane</keyword>
<organism evidence="2 3">
    <name type="scientific">Cryptosporangium phraense</name>
    <dbReference type="NCBI Taxonomy" id="2593070"/>
    <lineage>
        <taxon>Bacteria</taxon>
        <taxon>Bacillati</taxon>
        <taxon>Actinomycetota</taxon>
        <taxon>Actinomycetes</taxon>
        <taxon>Cryptosporangiales</taxon>
        <taxon>Cryptosporangiaceae</taxon>
        <taxon>Cryptosporangium</taxon>
    </lineage>
</organism>
<dbReference type="OrthoDB" id="3873419at2"/>
<feature type="transmembrane region" description="Helical" evidence="1">
    <location>
        <begin position="105"/>
        <end position="124"/>
    </location>
</feature>
<comment type="caution">
    <text evidence="2">The sequence shown here is derived from an EMBL/GenBank/DDBJ whole genome shotgun (WGS) entry which is preliminary data.</text>
</comment>
<dbReference type="Proteomes" id="UP000317982">
    <property type="component" value="Unassembled WGS sequence"/>
</dbReference>
<dbReference type="AlphaFoldDB" id="A0A545AXF3"/>
<dbReference type="RefSeq" id="WP_142704139.1">
    <property type="nucleotide sequence ID" value="NZ_VIRS01000005.1"/>
</dbReference>
<keyword evidence="3" id="KW-1185">Reference proteome</keyword>
<accession>A0A545AXF3</accession>
<evidence type="ECO:0000313" key="3">
    <source>
        <dbReference type="Proteomes" id="UP000317982"/>
    </source>
</evidence>
<reference evidence="2 3" key="1">
    <citation type="submission" date="2019-07" db="EMBL/GenBank/DDBJ databases">
        <title>Cryptosporangium phraense sp. nov., isolated from plant litter.</title>
        <authorList>
            <person name="Suriyachadkun C."/>
        </authorList>
    </citation>
    <scope>NUCLEOTIDE SEQUENCE [LARGE SCALE GENOMIC DNA]</scope>
    <source>
        <strain evidence="2 3">A-T 5661</strain>
    </source>
</reference>
<dbReference type="InParanoid" id="A0A545AXF3"/>